<feature type="non-terminal residue" evidence="2">
    <location>
        <position position="1"/>
    </location>
</feature>
<evidence type="ECO:0000313" key="3">
    <source>
        <dbReference type="Proteomes" id="UP001219525"/>
    </source>
</evidence>
<sequence>DLSQLATSYPVHRLRFYHPRLPWYIDVCASQLNGVLVGDVLHQMHEKLQQPISPSDFYNDVLSAGDREVITYAYRARCADRVDVLQQGVRWVDYLGPHVILRGIVAGKNGMWLMKTRR</sequence>
<dbReference type="Pfam" id="PF20415">
    <property type="entry name" value="DUF6699"/>
    <property type="match status" value="1"/>
</dbReference>
<dbReference type="InterPro" id="IPR046522">
    <property type="entry name" value="DUF6699"/>
</dbReference>
<protein>
    <recommendedName>
        <fullName evidence="1">DUF6699 domain-containing protein</fullName>
    </recommendedName>
</protein>
<feature type="non-terminal residue" evidence="2">
    <location>
        <position position="118"/>
    </location>
</feature>
<dbReference type="EMBL" id="JARJCW010000046">
    <property type="protein sequence ID" value="KAJ7204761.1"/>
    <property type="molecule type" value="Genomic_DNA"/>
</dbReference>
<dbReference type="AlphaFoldDB" id="A0AAD6Y6X1"/>
<feature type="domain" description="DUF6699" evidence="1">
    <location>
        <begin position="2"/>
        <end position="110"/>
    </location>
</feature>
<keyword evidence="3" id="KW-1185">Reference proteome</keyword>
<evidence type="ECO:0000259" key="1">
    <source>
        <dbReference type="Pfam" id="PF20415"/>
    </source>
</evidence>
<evidence type="ECO:0000313" key="2">
    <source>
        <dbReference type="EMBL" id="KAJ7204761.1"/>
    </source>
</evidence>
<organism evidence="2 3">
    <name type="scientific">Mycena pura</name>
    <dbReference type="NCBI Taxonomy" id="153505"/>
    <lineage>
        <taxon>Eukaryota</taxon>
        <taxon>Fungi</taxon>
        <taxon>Dikarya</taxon>
        <taxon>Basidiomycota</taxon>
        <taxon>Agaricomycotina</taxon>
        <taxon>Agaricomycetes</taxon>
        <taxon>Agaricomycetidae</taxon>
        <taxon>Agaricales</taxon>
        <taxon>Marasmiineae</taxon>
        <taxon>Mycenaceae</taxon>
        <taxon>Mycena</taxon>
    </lineage>
</organism>
<gene>
    <name evidence="2" type="ORF">GGX14DRAFT_308260</name>
</gene>
<accession>A0AAD6Y6X1</accession>
<name>A0AAD6Y6X1_9AGAR</name>
<comment type="caution">
    <text evidence="2">The sequence shown here is derived from an EMBL/GenBank/DDBJ whole genome shotgun (WGS) entry which is preliminary data.</text>
</comment>
<proteinExistence type="predicted"/>
<reference evidence="2" key="1">
    <citation type="submission" date="2023-03" db="EMBL/GenBank/DDBJ databases">
        <title>Massive genome expansion in bonnet fungi (Mycena s.s.) driven by repeated elements and novel gene families across ecological guilds.</title>
        <authorList>
            <consortium name="Lawrence Berkeley National Laboratory"/>
            <person name="Harder C.B."/>
            <person name="Miyauchi S."/>
            <person name="Viragh M."/>
            <person name="Kuo A."/>
            <person name="Thoen E."/>
            <person name="Andreopoulos B."/>
            <person name="Lu D."/>
            <person name="Skrede I."/>
            <person name="Drula E."/>
            <person name="Henrissat B."/>
            <person name="Morin E."/>
            <person name="Kohler A."/>
            <person name="Barry K."/>
            <person name="LaButti K."/>
            <person name="Morin E."/>
            <person name="Salamov A."/>
            <person name="Lipzen A."/>
            <person name="Mereny Z."/>
            <person name="Hegedus B."/>
            <person name="Baldrian P."/>
            <person name="Stursova M."/>
            <person name="Weitz H."/>
            <person name="Taylor A."/>
            <person name="Grigoriev I.V."/>
            <person name="Nagy L.G."/>
            <person name="Martin F."/>
            <person name="Kauserud H."/>
        </authorList>
    </citation>
    <scope>NUCLEOTIDE SEQUENCE</scope>
    <source>
        <strain evidence="2">9144</strain>
    </source>
</reference>
<dbReference type="Proteomes" id="UP001219525">
    <property type="component" value="Unassembled WGS sequence"/>
</dbReference>